<dbReference type="EMBL" id="FOIS01000004">
    <property type="protein sequence ID" value="SEW23941.1"/>
    <property type="molecule type" value="Genomic_DNA"/>
</dbReference>
<reference evidence="5" key="1">
    <citation type="submission" date="2016-10" db="EMBL/GenBank/DDBJ databases">
        <authorList>
            <person name="Varghese N."/>
        </authorList>
    </citation>
    <scope>NUCLEOTIDE SEQUENCE [LARGE SCALE GENOMIC DNA]</scope>
    <source>
        <strain evidence="5">CGMCC 1.12284</strain>
    </source>
</reference>
<evidence type="ECO:0000256" key="2">
    <source>
        <dbReference type="SAM" id="Phobius"/>
    </source>
</evidence>
<dbReference type="RefSeq" id="WP_049992189.1">
    <property type="nucleotide sequence ID" value="NZ_FOIS01000004.1"/>
</dbReference>
<protein>
    <recommendedName>
        <fullName evidence="3">DUF7344 domain-containing protein</fullName>
    </recommendedName>
</protein>
<dbReference type="InterPro" id="IPR055768">
    <property type="entry name" value="DUF7344"/>
</dbReference>
<evidence type="ECO:0000313" key="5">
    <source>
        <dbReference type="Proteomes" id="UP000183275"/>
    </source>
</evidence>
<evidence type="ECO:0000313" key="4">
    <source>
        <dbReference type="EMBL" id="SEW23941.1"/>
    </source>
</evidence>
<feature type="domain" description="DUF7344" evidence="3">
    <location>
        <begin position="40"/>
        <end position="119"/>
    </location>
</feature>
<keyword evidence="2" id="KW-1133">Transmembrane helix</keyword>
<dbReference type="eggNOG" id="arCOG03828">
    <property type="taxonomic scope" value="Archaea"/>
</dbReference>
<sequence>MKSTQLSGGETEATAIDDDADVDPNADTATEDALPADEIFHLLQNERRRLVLRYLSGTEETVRMRDVAEQVAAWEHDTTVAELTSDQRQRVYIPLYQSHLPKLDKAGVIDYQQSRGLVERKPLADELDQYLEPAPTADADTDASAEQPSGSVTWDDYSIAVTGLGGLLLLGSVLELPGISVLSGLSLSAVILLLFTLLTAGRYID</sequence>
<proteinExistence type="predicted"/>
<keyword evidence="2" id="KW-0472">Membrane</keyword>
<accession>A0A1I0QA88</accession>
<feature type="region of interest" description="Disordered" evidence="1">
    <location>
        <begin position="1"/>
        <end position="33"/>
    </location>
</feature>
<organism evidence="4 5">
    <name type="scientific">Natrinema salifodinae</name>
    <dbReference type="NCBI Taxonomy" id="1202768"/>
    <lineage>
        <taxon>Archaea</taxon>
        <taxon>Methanobacteriati</taxon>
        <taxon>Methanobacteriota</taxon>
        <taxon>Stenosarchaea group</taxon>
        <taxon>Halobacteria</taxon>
        <taxon>Halobacteriales</taxon>
        <taxon>Natrialbaceae</taxon>
        <taxon>Natrinema</taxon>
    </lineage>
</organism>
<feature type="transmembrane region" description="Helical" evidence="2">
    <location>
        <begin position="180"/>
        <end position="200"/>
    </location>
</feature>
<dbReference type="Proteomes" id="UP000183275">
    <property type="component" value="Unassembled WGS sequence"/>
</dbReference>
<feature type="compositionally biased region" description="Acidic residues" evidence="1">
    <location>
        <begin position="15"/>
        <end position="24"/>
    </location>
</feature>
<gene>
    <name evidence="4" type="ORF">SAMN05216285_3298</name>
</gene>
<evidence type="ECO:0000256" key="1">
    <source>
        <dbReference type="SAM" id="MobiDB-lite"/>
    </source>
</evidence>
<keyword evidence="2" id="KW-0812">Transmembrane</keyword>
<dbReference type="Pfam" id="PF24035">
    <property type="entry name" value="DUF7344"/>
    <property type="match status" value="1"/>
</dbReference>
<dbReference type="OrthoDB" id="331021at2157"/>
<evidence type="ECO:0000259" key="3">
    <source>
        <dbReference type="Pfam" id="PF24035"/>
    </source>
</evidence>
<name>A0A1I0QA88_9EURY</name>
<dbReference type="AlphaFoldDB" id="A0A1I0QA88"/>
<keyword evidence="5" id="KW-1185">Reference proteome</keyword>